<dbReference type="AlphaFoldDB" id="A0A1J1IC31"/>
<dbReference type="Pfam" id="PF01395">
    <property type="entry name" value="PBP_GOBP"/>
    <property type="match status" value="1"/>
</dbReference>
<dbReference type="Proteomes" id="UP000183832">
    <property type="component" value="Unassembled WGS sequence"/>
</dbReference>
<proteinExistence type="inferred from homology"/>
<dbReference type="CDD" id="cd23992">
    <property type="entry name" value="PBP_GOBP"/>
    <property type="match status" value="1"/>
</dbReference>
<organism evidence="4 5">
    <name type="scientific">Clunio marinus</name>
    <dbReference type="NCBI Taxonomy" id="568069"/>
    <lineage>
        <taxon>Eukaryota</taxon>
        <taxon>Metazoa</taxon>
        <taxon>Ecdysozoa</taxon>
        <taxon>Arthropoda</taxon>
        <taxon>Hexapoda</taxon>
        <taxon>Insecta</taxon>
        <taxon>Pterygota</taxon>
        <taxon>Neoptera</taxon>
        <taxon>Endopterygota</taxon>
        <taxon>Diptera</taxon>
        <taxon>Nematocera</taxon>
        <taxon>Chironomoidea</taxon>
        <taxon>Chironomidae</taxon>
        <taxon>Clunio</taxon>
    </lineage>
</organism>
<evidence type="ECO:0000256" key="2">
    <source>
        <dbReference type="ARBA" id="ARBA00008098"/>
    </source>
</evidence>
<dbReference type="Gene3D" id="1.10.238.20">
    <property type="entry name" value="Pheromone/general odorant binding protein domain"/>
    <property type="match status" value="1"/>
</dbReference>
<dbReference type="InterPro" id="IPR036728">
    <property type="entry name" value="PBP_GOBP_sf"/>
</dbReference>
<comment type="subcellular location">
    <subcellularLocation>
        <location evidence="1">Secreted</location>
    </subcellularLocation>
</comment>
<protein>
    <submittedName>
        <fullName evidence="4">CLUMA_CG010701, isoform A</fullName>
    </submittedName>
</protein>
<evidence type="ECO:0000313" key="4">
    <source>
        <dbReference type="EMBL" id="CRK97306.1"/>
    </source>
</evidence>
<reference evidence="4 5" key="1">
    <citation type="submission" date="2015-04" db="EMBL/GenBank/DDBJ databases">
        <authorList>
            <person name="Syromyatnikov M.Y."/>
            <person name="Popov V.N."/>
        </authorList>
    </citation>
    <scope>NUCLEOTIDE SEQUENCE [LARGE SCALE GENOMIC DNA]</scope>
</reference>
<gene>
    <name evidence="4" type="ORF">CLUMA_CG010701</name>
</gene>
<sequence>MNLKLLQTLLRKAFTTMKKCGNAINHSISTLELNDTGSFPDEVEMTPMCFLKCYLESIGVLDKELQINRVKAVELYNLNDDSETYDDCADDMSSENVTDECEKAYFFVRCVMSRKLFDNLEEDEMV</sequence>
<dbReference type="InterPro" id="IPR006170">
    <property type="entry name" value="PBP/GOBP"/>
</dbReference>
<keyword evidence="5" id="KW-1185">Reference proteome</keyword>
<accession>A0A1J1IC31</accession>
<comment type="similarity">
    <text evidence="2">Belongs to the PBP/GOBP family.</text>
</comment>
<evidence type="ECO:0000256" key="3">
    <source>
        <dbReference type="ARBA" id="ARBA00022525"/>
    </source>
</evidence>
<evidence type="ECO:0000313" key="5">
    <source>
        <dbReference type="Proteomes" id="UP000183832"/>
    </source>
</evidence>
<dbReference type="STRING" id="568069.A0A1J1IC31"/>
<keyword evidence="3" id="KW-0964">Secreted</keyword>
<name>A0A1J1IC31_9DIPT</name>
<dbReference type="GO" id="GO:0005549">
    <property type="term" value="F:odorant binding"/>
    <property type="evidence" value="ECO:0007669"/>
    <property type="project" value="InterPro"/>
</dbReference>
<dbReference type="GO" id="GO:0005576">
    <property type="term" value="C:extracellular region"/>
    <property type="evidence" value="ECO:0007669"/>
    <property type="project" value="UniProtKB-SubCell"/>
</dbReference>
<evidence type="ECO:0000256" key="1">
    <source>
        <dbReference type="ARBA" id="ARBA00004613"/>
    </source>
</evidence>
<dbReference type="EMBL" id="CVRI01000047">
    <property type="protein sequence ID" value="CRK97306.1"/>
    <property type="molecule type" value="Genomic_DNA"/>
</dbReference>
<dbReference type="OrthoDB" id="8184571at2759"/>
<dbReference type="SUPFAM" id="SSF47565">
    <property type="entry name" value="Insect pheromone/odorant-binding proteins"/>
    <property type="match status" value="1"/>
</dbReference>